<evidence type="ECO:0000313" key="1">
    <source>
        <dbReference type="EMBL" id="KAG6731554.1"/>
    </source>
</evidence>
<dbReference type="Proteomes" id="UP000811246">
    <property type="component" value="Chromosome 1"/>
</dbReference>
<dbReference type="AlphaFoldDB" id="A0A922FYK6"/>
<accession>A0A922FYK6</accession>
<evidence type="ECO:0000313" key="2">
    <source>
        <dbReference type="Proteomes" id="UP000811246"/>
    </source>
</evidence>
<proteinExistence type="predicted"/>
<organism evidence="1 2">
    <name type="scientific">Carya illinoinensis</name>
    <name type="common">Pecan</name>
    <dbReference type="NCBI Taxonomy" id="32201"/>
    <lineage>
        <taxon>Eukaryota</taxon>
        <taxon>Viridiplantae</taxon>
        <taxon>Streptophyta</taxon>
        <taxon>Embryophyta</taxon>
        <taxon>Tracheophyta</taxon>
        <taxon>Spermatophyta</taxon>
        <taxon>Magnoliopsida</taxon>
        <taxon>eudicotyledons</taxon>
        <taxon>Gunneridae</taxon>
        <taxon>Pentapetalae</taxon>
        <taxon>rosids</taxon>
        <taxon>fabids</taxon>
        <taxon>Fagales</taxon>
        <taxon>Juglandaceae</taxon>
        <taxon>Carya</taxon>
    </lineage>
</organism>
<comment type="caution">
    <text evidence="1">The sequence shown here is derived from an EMBL/GenBank/DDBJ whole genome shotgun (WGS) entry which is preliminary data.</text>
</comment>
<protein>
    <submittedName>
        <fullName evidence="1">Uncharacterized protein</fullName>
    </submittedName>
</protein>
<dbReference type="EMBL" id="CM031825">
    <property type="protein sequence ID" value="KAG6731554.1"/>
    <property type="molecule type" value="Genomic_DNA"/>
</dbReference>
<gene>
    <name evidence="1" type="ORF">I3842_01G134200</name>
</gene>
<sequence length="118" mass="13809">MSKSLYSSLSLQSNNFLFPKLDILALAIHTNLPNEVNTNHGKALIQEIYLIDPSLKLLHLTIWNRFVHDECHEISTLFWQSPLFFEHGSKFLLIMACHCHQDERVFLPLSLFFHLQFT</sequence>
<name>A0A922FYK6_CARIL</name>
<reference evidence="1" key="1">
    <citation type="submission" date="2021-01" db="EMBL/GenBank/DDBJ databases">
        <authorList>
            <person name="Lovell J.T."/>
            <person name="Bentley N."/>
            <person name="Bhattarai G."/>
            <person name="Jenkins J.W."/>
            <person name="Sreedasyam A."/>
            <person name="Alarcon Y."/>
            <person name="Bock C."/>
            <person name="Boston L."/>
            <person name="Carlson J."/>
            <person name="Cervantes K."/>
            <person name="Clermont K."/>
            <person name="Krom N."/>
            <person name="Kubenka K."/>
            <person name="Mamidi S."/>
            <person name="Mattison C."/>
            <person name="Monteros M."/>
            <person name="Pisani C."/>
            <person name="Plott C."/>
            <person name="Rajasekar S."/>
            <person name="Rhein H.S."/>
            <person name="Rohla C."/>
            <person name="Song M."/>
            <person name="Hilaire R.S."/>
            <person name="Shu S."/>
            <person name="Wells L."/>
            <person name="Wang X."/>
            <person name="Webber J."/>
            <person name="Heerema R.J."/>
            <person name="Klein P."/>
            <person name="Conner P."/>
            <person name="Grauke L."/>
            <person name="Grimwood J."/>
            <person name="Schmutz J."/>
            <person name="Randall J.J."/>
        </authorList>
    </citation>
    <scope>NUCLEOTIDE SEQUENCE</scope>
    <source>
        <tissue evidence="1">Leaf</tissue>
    </source>
</reference>